<protein>
    <submittedName>
        <fullName evidence="2">ABC-type amino acid transport substrate-binding protein</fullName>
    </submittedName>
</protein>
<gene>
    <name evidence="2" type="ORF">SAMN05216206_3192</name>
</gene>
<feature type="chain" id="PRO_5017453634" evidence="1">
    <location>
        <begin position="34"/>
        <end position="259"/>
    </location>
</feature>
<evidence type="ECO:0000313" key="2">
    <source>
        <dbReference type="EMBL" id="SFI92899.1"/>
    </source>
</evidence>
<dbReference type="Proteomes" id="UP000243606">
    <property type="component" value="Unassembled WGS sequence"/>
</dbReference>
<name>A0A1I3M778_9PSED</name>
<keyword evidence="3" id="KW-1185">Reference proteome</keyword>
<dbReference type="STRING" id="425504.SAMN05216206_3192"/>
<dbReference type="SUPFAM" id="SSF53850">
    <property type="entry name" value="Periplasmic binding protein-like II"/>
    <property type="match status" value="1"/>
</dbReference>
<dbReference type="AlphaFoldDB" id="A0A1I3M778"/>
<accession>A0A1I3M778</accession>
<sequence length="259" mass="29220">MPSHSTLLRYAHLTGLACLGALLAGWTAAPASAQTLFRVGVQEIDYFPIYAATAPDYQFRGYAREVLDLFARQEDIQLAYVPLPVRRLIREYRQGRLDLVLPDNPHWDVAAKAGMNISYSQPLLVFQDAILVQPQHLGQPLDSFRTLGFIHGFTPWKLQADIAAGRVHIKEAPSPESLIRMTLLGYIDGANMGRQVARYHLRRLGMPHALVVEPRLLELKDSYYHLSSNHHPALIARFDAFLLREKTAIDALLAKYDLQ</sequence>
<evidence type="ECO:0000256" key="1">
    <source>
        <dbReference type="SAM" id="SignalP"/>
    </source>
</evidence>
<organism evidence="2 3">
    <name type="scientific">Pseudomonas guineae</name>
    <dbReference type="NCBI Taxonomy" id="425504"/>
    <lineage>
        <taxon>Bacteria</taxon>
        <taxon>Pseudomonadati</taxon>
        <taxon>Pseudomonadota</taxon>
        <taxon>Gammaproteobacteria</taxon>
        <taxon>Pseudomonadales</taxon>
        <taxon>Pseudomonadaceae</taxon>
        <taxon>Pseudomonas</taxon>
    </lineage>
</organism>
<dbReference type="Gene3D" id="3.40.190.10">
    <property type="entry name" value="Periplasmic binding protein-like II"/>
    <property type="match status" value="2"/>
</dbReference>
<dbReference type="OrthoDB" id="5416480at2"/>
<feature type="signal peptide" evidence="1">
    <location>
        <begin position="1"/>
        <end position="33"/>
    </location>
</feature>
<proteinExistence type="predicted"/>
<keyword evidence="1" id="KW-0732">Signal</keyword>
<dbReference type="RefSeq" id="WP_090243645.1">
    <property type="nucleotide sequence ID" value="NZ_CAXBNE010000130.1"/>
</dbReference>
<dbReference type="EMBL" id="FOQL01000004">
    <property type="protein sequence ID" value="SFI92899.1"/>
    <property type="molecule type" value="Genomic_DNA"/>
</dbReference>
<reference evidence="3" key="1">
    <citation type="submission" date="2016-10" db="EMBL/GenBank/DDBJ databases">
        <authorList>
            <person name="Varghese N."/>
            <person name="Submissions S."/>
        </authorList>
    </citation>
    <scope>NUCLEOTIDE SEQUENCE [LARGE SCALE GENOMIC DNA]</scope>
    <source>
        <strain evidence="3">LMG 24016</strain>
    </source>
</reference>
<evidence type="ECO:0000313" key="3">
    <source>
        <dbReference type="Proteomes" id="UP000243606"/>
    </source>
</evidence>